<accession>A0ABU8YIU4</accession>
<proteinExistence type="predicted"/>
<evidence type="ECO:0000313" key="2">
    <source>
        <dbReference type="Proteomes" id="UP001384579"/>
    </source>
</evidence>
<dbReference type="Proteomes" id="UP001384579">
    <property type="component" value="Unassembled WGS sequence"/>
</dbReference>
<reference evidence="1 2" key="1">
    <citation type="journal article" date="2020" name="Harmful Algae">
        <title>Molecular and morphological characterization of a novel dihydroanatoxin-a producing Microcoleus species (cyanobacteria) from the Russian River, California, USA.</title>
        <authorList>
            <person name="Conklin K.Y."/>
            <person name="Stancheva R."/>
            <person name="Otten T.G."/>
            <person name="Fadness R."/>
            <person name="Boyer G.L."/>
            <person name="Read B."/>
            <person name="Zhang X."/>
            <person name="Sheath R.G."/>
        </authorList>
    </citation>
    <scope>NUCLEOTIDE SEQUENCE [LARGE SCALE GENOMIC DNA]</scope>
    <source>
        <strain evidence="1 2">PTRS2</strain>
    </source>
</reference>
<organism evidence="1 2">
    <name type="scientific">Microcoleus anatoxicus PTRS2</name>
    <dbReference type="NCBI Taxonomy" id="2705321"/>
    <lineage>
        <taxon>Bacteria</taxon>
        <taxon>Bacillati</taxon>
        <taxon>Cyanobacteriota</taxon>
        <taxon>Cyanophyceae</taxon>
        <taxon>Oscillatoriophycideae</taxon>
        <taxon>Oscillatoriales</taxon>
        <taxon>Microcoleaceae</taxon>
        <taxon>Microcoleus</taxon>
        <taxon>Microcoleus anatoxicus</taxon>
    </lineage>
</organism>
<comment type="caution">
    <text evidence="1">The sequence shown here is derived from an EMBL/GenBank/DDBJ whole genome shotgun (WGS) entry which is preliminary data.</text>
</comment>
<evidence type="ECO:0000313" key="1">
    <source>
        <dbReference type="EMBL" id="MEK0184305.1"/>
    </source>
</evidence>
<protein>
    <submittedName>
        <fullName evidence="1">Uncharacterized protein</fullName>
    </submittedName>
</protein>
<keyword evidence="2" id="KW-1185">Reference proteome</keyword>
<name>A0ABU8YIU4_9CYAN</name>
<dbReference type="EMBL" id="JBBLXS010000044">
    <property type="protein sequence ID" value="MEK0184305.1"/>
    <property type="molecule type" value="Genomic_DNA"/>
</dbReference>
<gene>
    <name evidence="1" type="ORF">WMG39_05505</name>
</gene>
<sequence>MLPQNFVAVTQLTWLNTKKHYSKKLVDRPESYFGDRSCYNL</sequence>
<dbReference type="RefSeq" id="WP_340518730.1">
    <property type="nucleotide sequence ID" value="NZ_JBBLXS010000044.1"/>
</dbReference>